<keyword evidence="1" id="KW-0472">Membrane</keyword>
<feature type="transmembrane region" description="Helical" evidence="1">
    <location>
        <begin position="40"/>
        <end position="63"/>
    </location>
</feature>
<accession>A0ABN1X0D7</accession>
<keyword evidence="3" id="KW-1185">Reference proteome</keyword>
<feature type="transmembrane region" description="Helical" evidence="1">
    <location>
        <begin position="7"/>
        <end position="28"/>
    </location>
</feature>
<evidence type="ECO:0000313" key="3">
    <source>
        <dbReference type="Proteomes" id="UP001500037"/>
    </source>
</evidence>
<name>A0ABN1X0D7_9ACTN</name>
<evidence type="ECO:0000256" key="1">
    <source>
        <dbReference type="SAM" id="Phobius"/>
    </source>
</evidence>
<evidence type="ECO:0000313" key="2">
    <source>
        <dbReference type="EMBL" id="GAA1272271.1"/>
    </source>
</evidence>
<organism evidence="2 3">
    <name type="scientific">Kitasatospora nipponensis</name>
    <dbReference type="NCBI Taxonomy" id="258049"/>
    <lineage>
        <taxon>Bacteria</taxon>
        <taxon>Bacillati</taxon>
        <taxon>Actinomycetota</taxon>
        <taxon>Actinomycetes</taxon>
        <taxon>Kitasatosporales</taxon>
        <taxon>Streptomycetaceae</taxon>
        <taxon>Kitasatospora</taxon>
    </lineage>
</organism>
<feature type="transmembrane region" description="Helical" evidence="1">
    <location>
        <begin position="70"/>
        <end position="91"/>
    </location>
</feature>
<protein>
    <submittedName>
        <fullName evidence="2">Uncharacterized protein</fullName>
    </submittedName>
</protein>
<gene>
    <name evidence="2" type="ORF">GCM10009665_70360</name>
</gene>
<dbReference type="RefSeq" id="WP_344446275.1">
    <property type="nucleotide sequence ID" value="NZ_BAAALF010000227.1"/>
</dbReference>
<dbReference type="EMBL" id="BAAALF010000227">
    <property type="protein sequence ID" value="GAA1272271.1"/>
    <property type="molecule type" value="Genomic_DNA"/>
</dbReference>
<sequence>MSRTLLALRGALALAGAGVIGFGLYGLLHDPYVQHPFDVLTWAVGAVIVHDGLWVPLLCLLAVALPRLPWTVRGGLVVAAAVTAVALPAVLRQGQGHGNPTVLALPYLRNWLLTLAAIAVVTLLATVLRRRRRRPAGKR</sequence>
<proteinExistence type="predicted"/>
<reference evidence="2 3" key="1">
    <citation type="journal article" date="2019" name="Int. J. Syst. Evol. Microbiol.">
        <title>The Global Catalogue of Microorganisms (GCM) 10K type strain sequencing project: providing services to taxonomists for standard genome sequencing and annotation.</title>
        <authorList>
            <consortium name="The Broad Institute Genomics Platform"/>
            <consortium name="The Broad Institute Genome Sequencing Center for Infectious Disease"/>
            <person name="Wu L."/>
            <person name="Ma J."/>
        </authorList>
    </citation>
    <scope>NUCLEOTIDE SEQUENCE [LARGE SCALE GENOMIC DNA]</scope>
    <source>
        <strain evidence="2 3">JCM 13004</strain>
    </source>
</reference>
<dbReference type="Proteomes" id="UP001500037">
    <property type="component" value="Unassembled WGS sequence"/>
</dbReference>
<keyword evidence="1" id="KW-1133">Transmembrane helix</keyword>
<comment type="caution">
    <text evidence="2">The sequence shown here is derived from an EMBL/GenBank/DDBJ whole genome shotgun (WGS) entry which is preliminary data.</text>
</comment>
<keyword evidence="1" id="KW-0812">Transmembrane</keyword>
<feature type="transmembrane region" description="Helical" evidence="1">
    <location>
        <begin position="111"/>
        <end position="129"/>
    </location>
</feature>